<gene>
    <name evidence="10" type="ORF">GYMLUDRAFT_227832</name>
</gene>
<keyword evidence="5" id="KW-0418">Kinase</keyword>
<organism evidence="10 11">
    <name type="scientific">Collybiopsis luxurians FD-317 M1</name>
    <dbReference type="NCBI Taxonomy" id="944289"/>
    <lineage>
        <taxon>Eukaryota</taxon>
        <taxon>Fungi</taxon>
        <taxon>Dikarya</taxon>
        <taxon>Basidiomycota</taxon>
        <taxon>Agaricomycotina</taxon>
        <taxon>Agaricomycetes</taxon>
        <taxon>Agaricomycetidae</taxon>
        <taxon>Agaricales</taxon>
        <taxon>Marasmiineae</taxon>
        <taxon>Omphalotaceae</taxon>
        <taxon>Collybiopsis</taxon>
        <taxon>Collybiopsis luxurians</taxon>
    </lineage>
</organism>
<keyword evidence="3" id="KW-0808">Transferase</keyword>
<keyword evidence="11" id="KW-1185">Reference proteome</keyword>
<dbReference type="SUPFAM" id="SSF56112">
    <property type="entry name" value="Protein kinase-like (PK-like)"/>
    <property type="match status" value="1"/>
</dbReference>
<dbReference type="AlphaFoldDB" id="A0A0D0C7W5"/>
<keyword evidence="2" id="KW-0723">Serine/threonine-protein kinase</keyword>
<evidence type="ECO:0000256" key="4">
    <source>
        <dbReference type="ARBA" id="ARBA00022741"/>
    </source>
</evidence>
<dbReference type="InterPro" id="IPR000719">
    <property type="entry name" value="Prot_kinase_dom"/>
</dbReference>
<proteinExistence type="predicted"/>
<dbReference type="Pfam" id="PF01163">
    <property type="entry name" value="RIO1"/>
    <property type="match status" value="1"/>
</dbReference>
<dbReference type="PROSITE" id="PS00109">
    <property type="entry name" value="PROTEIN_KINASE_TYR"/>
    <property type="match status" value="1"/>
</dbReference>
<dbReference type="InterPro" id="IPR008266">
    <property type="entry name" value="Tyr_kinase_AS"/>
</dbReference>
<reference evidence="10 11" key="1">
    <citation type="submission" date="2014-04" db="EMBL/GenBank/DDBJ databases">
        <title>Evolutionary Origins and Diversification of the Mycorrhizal Mutualists.</title>
        <authorList>
            <consortium name="DOE Joint Genome Institute"/>
            <consortium name="Mycorrhizal Genomics Consortium"/>
            <person name="Kohler A."/>
            <person name="Kuo A."/>
            <person name="Nagy L.G."/>
            <person name="Floudas D."/>
            <person name="Copeland A."/>
            <person name="Barry K.W."/>
            <person name="Cichocki N."/>
            <person name="Veneault-Fourrey C."/>
            <person name="LaButti K."/>
            <person name="Lindquist E.A."/>
            <person name="Lipzen A."/>
            <person name="Lundell T."/>
            <person name="Morin E."/>
            <person name="Murat C."/>
            <person name="Riley R."/>
            <person name="Ohm R."/>
            <person name="Sun H."/>
            <person name="Tunlid A."/>
            <person name="Henrissat B."/>
            <person name="Grigoriev I.V."/>
            <person name="Hibbett D.S."/>
            <person name="Martin F."/>
        </authorList>
    </citation>
    <scope>NUCLEOTIDE SEQUENCE [LARGE SCALE GENOMIC DNA]</scope>
    <source>
        <strain evidence="10 11">FD-317 M1</strain>
    </source>
</reference>
<evidence type="ECO:0000256" key="2">
    <source>
        <dbReference type="ARBA" id="ARBA00022527"/>
    </source>
</evidence>
<dbReference type="HOGENOM" id="CLU_2418999_0_0_1"/>
<dbReference type="Gene3D" id="1.10.510.10">
    <property type="entry name" value="Transferase(Phosphotransferase) domain 1"/>
    <property type="match status" value="1"/>
</dbReference>
<evidence type="ECO:0000256" key="8">
    <source>
        <dbReference type="ARBA" id="ARBA00048679"/>
    </source>
</evidence>
<dbReference type="Proteomes" id="UP000053593">
    <property type="component" value="Unassembled WGS sequence"/>
</dbReference>
<comment type="catalytic activity">
    <reaction evidence="8">
        <text>L-seryl-[protein] + ATP = O-phospho-L-seryl-[protein] + ADP + H(+)</text>
        <dbReference type="Rhea" id="RHEA:17989"/>
        <dbReference type="Rhea" id="RHEA-COMP:9863"/>
        <dbReference type="Rhea" id="RHEA-COMP:11604"/>
        <dbReference type="ChEBI" id="CHEBI:15378"/>
        <dbReference type="ChEBI" id="CHEBI:29999"/>
        <dbReference type="ChEBI" id="CHEBI:30616"/>
        <dbReference type="ChEBI" id="CHEBI:83421"/>
        <dbReference type="ChEBI" id="CHEBI:456216"/>
        <dbReference type="EC" id="2.7.11.1"/>
    </reaction>
</comment>
<dbReference type="InterPro" id="IPR011009">
    <property type="entry name" value="Kinase-like_dom_sf"/>
</dbReference>
<dbReference type="OrthoDB" id="2523749at2759"/>
<comment type="catalytic activity">
    <reaction evidence="7">
        <text>L-threonyl-[protein] + ATP = O-phospho-L-threonyl-[protein] + ADP + H(+)</text>
        <dbReference type="Rhea" id="RHEA:46608"/>
        <dbReference type="Rhea" id="RHEA-COMP:11060"/>
        <dbReference type="Rhea" id="RHEA-COMP:11605"/>
        <dbReference type="ChEBI" id="CHEBI:15378"/>
        <dbReference type="ChEBI" id="CHEBI:30013"/>
        <dbReference type="ChEBI" id="CHEBI:30616"/>
        <dbReference type="ChEBI" id="CHEBI:61977"/>
        <dbReference type="ChEBI" id="CHEBI:456216"/>
        <dbReference type="EC" id="2.7.11.1"/>
    </reaction>
</comment>
<evidence type="ECO:0000256" key="7">
    <source>
        <dbReference type="ARBA" id="ARBA00047899"/>
    </source>
</evidence>
<dbReference type="GO" id="GO:0004674">
    <property type="term" value="F:protein serine/threonine kinase activity"/>
    <property type="evidence" value="ECO:0007669"/>
    <property type="project" value="UniProtKB-KW"/>
</dbReference>
<dbReference type="PROSITE" id="PS50011">
    <property type="entry name" value="PROTEIN_KINASE_DOM"/>
    <property type="match status" value="1"/>
</dbReference>
<dbReference type="InterPro" id="IPR018934">
    <property type="entry name" value="RIO_dom"/>
</dbReference>
<dbReference type="EMBL" id="KN834784">
    <property type="protein sequence ID" value="KIK58549.1"/>
    <property type="molecule type" value="Genomic_DNA"/>
</dbReference>
<sequence>MRILNGLCELHRCGLHHCDFAERNVLVHGDDIRLIDFDQSEYHNCDWDATIKFRPVGIEKRTPDVNRDEFGCPTLREIVCRFDMENWGSGNTVYV</sequence>
<evidence type="ECO:0000256" key="1">
    <source>
        <dbReference type="ARBA" id="ARBA00012513"/>
    </source>
</evidence>
<evidence type="ECO:0000256" key="6">
    <source>
        <dbReference type="ARBA" id="ARBA00022840"/>
    </source>
</evidence>
<evidence type="ECO:0000259" key="9">
    <source>
        <dbReference type="PROSITE" id="PS50011"/>
    </source>
</evidence>
<accession>A0A0D0C7W5</accession>
<dbReference type="EC" id="2.7.11.1" evidence="1"/>
<evidence type="ECO:0000256" key="5">
    <source>
        <dbReference type="ARBA" id="ARBA00022777"/>
    </source>
</evidence>
<keyword evidence="6" id="KW-0067">ATP-binding</keyword>
<keyword evidence="4" id="KW-0547">Nucleotide-binding</keyword>
<protein>
    <recommendedName>
        <fullName evidence="1">non-specific serine/threonine protein kinase</fullName>
        <ecNumber evidence="1">2.7.11.1</ecNumber>
    </recommendedName>
</protein>
<dbReference type="GO" id="GO:0005524">
    <property type="term" value="F:ATP binding"/>
    <property type="evidence" value="ECO:0007669"/>
    <property type="project" value="UniProtKB-KW"/>
</dbReference>
<evidence type="ECO:0000313" key="10">
    <source>
        <dbReference type="EMBL" id="KIK58549.1"/>
    </source>
</evidence>
<evidence type="ECO:0000313" key="11">
    <source>
        <dbReference type="Proteomes" id="UP000053593"/>
    </source>
</evidence>
<name>A0A0D0C7W5_9AGAR</name>
<evidence type="ECO:0000256" key="3">
    <source>
        <dbReference type="ARBA" id="ARBA00022679"/>
    </source>
</evidence>
<feature type="domain" description="Protein kinase" evidence="9">
    <location>
        <begin position="1"/>
        <end position="95"/>
    </location>
</feature>